<comment type="cofactor">
    <cofactor evidence="2">
        <name>Mg(2+)</name>
        <dbReference type="ChEBI" id="CHEBI:18420"/>
    </cofactor>
</comment>
<gene>
    <name evidence="13" type="ORF">OE105_08970</name>
</gene>
<dbReference type="KEGG" id="fhl:OE105_08970"/>
<evidence type="ECO:0000256" key="11">
    <source>
        <dbReference type="ARBA" id="ARBA00048781"/>
    </source>
</evidence>
<comment type="catalytic activity">
    <reaction evidence="11">
        <text>XTP + H2O = XDP + phosphate + H(+)</text>
        <dbReference type="Rhea" id="RHEA:28406"/>
        <dbReference type="ChEBI" id="CHEBI:15377"/>
        <dbReference type="ChEBI" id="CHEBI:15378"/>
        <dbReference type="ChEBI" id="CHEBI:43474"/>
        <dbReference type="ChEBI" id="CHEBI:59884"/>
        <dbReference type="ChEBI" id="CHEBI:61314"/>
        <dbReference type="EC" id="3.6.1.73"/>
    </reaction>
</comment>
<evidence type="ECO:0000256" key="2">
    <source>
        <dbReference type="ARBA" id="ARBA00001946"/>
    </source>
</evidence>
<evidence type="ECO:0000256" key="1">
    <source>
        <dbReference type="ARBA" id="ARBA00001936"/>
    </source>
</evidence>
<evidence type="ECO:0000256" key="9">
    <source>
        <dbReference type="ARBA" id="ARBA00038901"/>
    </source>
</evidence>
<dbReference type="GO" id="GO:0009117">
    <property type="term" value="P:nucleotide metabolic process"/>
    <property type="evidence" value="ECO:0007669"/>
    <property type="project" value="UniProtKB-KW"/>
</dbReference>
<evidence type="ECO:0000256" key="7">
    <source>
        <dbReference type="ARBA" id="ARBA00023080"/>
    </source>
</evidence>
<evidence type="ECO:0000256" key="4">
    <source>
        <dbReference type="ARBA" id="ARBA00022741"/>
    </source>
</evidence>
<dbReference type="SUPFAM" id="SSF52972">
    <property type="entry name" value="ITPase-like"/>
    <property type="match status" value="1"/>
</dbReference>
<evidence type="ECO:0000313" key="13">
    <source>
        <dbReference type="EMBL" id="WAA11750.1"/>
    </source>
</evidence>
<dbReference type="InterPro" id="IPR026533">
    <property type="entry name" value="NTPase/PRRC1"/>
</dbReference>
<comment type="catalytic activity">
    <reaction evidence="10">
        <text>ITP + H2O = IDP + phosphate + H(+)</text>
        <dbReference type="Rhea" id="RHEA:28330"/>
        <dbReference type="ChEBI" id="CHEBI:15377"/>
        <dbReference type="ChEBI" id="CHEBI:15378"/>
        <dbReference type="ChEBI" id="CHEBI:43474"/>
        <dbReference type="ChEBI" id="CHEBI:58280"/>
        <dbReference type="ChEBI" id="CHEBI:61402"/>
        <dbReference type="EC" id="3.6.1.73"/>
    </reaction>
</comment>
<dbReference type="Gene3D" id="3.90.950.10">
    <property type="match status" value="1"/>
</dbReference>
<feature type="domain" description="Non-canonical purine NTP phosphatase/PRRC1" evidence="12">
    <location>
        <begin position="6"/>
        <end position="159"/>
    </location>
</feature>
<dbReference type="PANTHER" id="PTHR34699:SF2">
    <property type="entry name" value="NON-CANONICAL PURINE NTP PHOSPHATASE_PRRC1 DOMAIN-CONTAINING PROTEIN"/>
    <property type="match status" value="1"/>
</dbReference>
<protein>
    <recommendedName>
        <fullName evidence="9">inosine/xanthosine triphosphatase</fullName>
        <ecNumber evidence="9">3.6.1.73</ecNumber>
    </recommendedName>
</protein>
<dbReference type="AlphaFoldDB" id="A0A9E8LYS0"/>
<dbReference type="GO" id="GO:0046872">
    <property type="term" value="F:metal ion binding"/>
    <property type="evidence" value="ECO:0007669"/>
    <property type="project" value="UniProtKB-KW"/>
</dbReference>
<evidence type="ECO:0000313" key="14">
    <source>
        <dbReference type="Proteomes" id="UP001164726"/>
    </source>
</evidence>
<keyword evidence="8" id="KW-0464">Manganese</keyword>
<dbReference type="InterPro" id="IPR029001">
    <property type="entry name" value="ITPase-like_fam"/>
</dbReference>
<dbReference type="Proteomes" id="UP001164726">
    <property type="component" value="Chromosome"/>
</dbReference>
<name>A0A9E8LYS0_9BACI</name>
<evidence type="ECO:0000259" key="12">
    <source>
        <dbReference type="Pfam" id="PF01931"/>
    </source>
</evidence>
<proteinExistence type="predicted"/>
<evidence type="ECO:0000256" key="3">
    <source>
        <dbReference type="ARBA" id="ARBA00022723"/>
    </source>
</evidence>
<evidence type="ECO:0000256" key="8">
    <source>
        <dbReference type="ARBA" id="ARBA00023211"/>
    </source>
</evidence>
<dbReference type="GO" id="GO:0103023">
    <property type="term" value="F:ITPase activity"/>
    <property type="evidence" value="ECO:0007669"/>
    <property type="project" value="UniProtKB-EC"/>
</dbReference>
<keyword evidence="3" id="KW-0479">Metal-binding</keyword>
<dbReference type="Pfam" id="PF01931">
    <property type="entry name" value="NTPase_I-T"/>
    <property type="match status" value="1"/>
</dbReference>
<evidence type="ECO:0000256" key="10">
    <source>
        <dbReference type="ARBA" id="ARBA00048174"/>
    </source>
</evidence>
<evidence type="ECO:0000256" key="5">
    <source>
        <dbReference type="ARBA" id="ARBA00022801"/>
    </source>
</evidence>
<comment type="cofactor">
    <cofactor evidence="1">
        <name>Mn(2+)</name>
        <dbReference type="ChEBI" id="CHEBI:29035"/>
    </cofactor>
</comment>
<dbReference type="InterPro" id="IPR050299">
    <property type="entry name" value="YjjX_NTPase"/>
</dbReference>
<keyword evidence="5" id="KW-0378">Hydrolase</keyword>
<organism evidence="13 14">
    <name type="scientific">Fervidibacillus halotolerans</name>
    <dbReference type="NCBI Taxonomy" id="2980027"/>
    <lineage>
        <taxon>Bacteria</taxon>
        <taxon>Bacillati</taxon>
        <taxon>Bacillota</taxon>
        <taxon>Bacilli</taxon>
        <taxon>Bacillales</taxon>
        <taxon>Bacillaceae</taxon>
        <taxon>Fervidibacillus</taxon>
    </lineage>
</organism>
<dbReference type="NCBIfam" id="NF002850">
    <property type="entry name" value="PRK03114.1"/>
    <property type="match status" value="1"/>
</dbReference>
<dbReference type="EMBL" id="CP106877">
    <property type="protein sequence ID" value="WAA11750.1"/>
    <property type="molecule type" value="Genomic_DNA"/>
</dbReference>
<accession>A0A9E8LYS0</accession>
<reference evidence="13" key="1">
    <citation type="submission" date="2022-09" db="EMBL/GenBank/DDBJ databases">
        <title>Complete Genomes of Fervidibacillus albus and Fervidibacillus halotolerans isolated from tidal flat sediments.</title>
        <authorList>
            <person name="Kwon K.K."/>
            <person name="Yang S.-H."/>
            <person name="Park M.J."/>
            <person name="Oh H.-M."/>
        </authorList>
    </citation>
    <scope>NUCLEOTIDE SEQUENCE</scope>
    <source>
        <strain evidence="13">MEBiC13594</strain>
    </source>
</reference>
<keyword evidence="14" id="KW-1185">Reference proteome</keyword>
<dbReference type="RefSeq" id="WP_275419869.1">
    <property type="nucleotide sequence ID" value="NZ_CP106877.1"/>
</dbReference>
<keyword evidence="6" id="KW-0460">Magnesium</keyword>
<dbReference type="GO" id="GO:0000166">
    <property type="term" value="F:nucleotide binding"/>
    <property type="evidence" value="ECO:0007669"/>
    <property type="project" value="UniProtKB-KW"/>
</dbReference>
<keyword evidence="7" id="KW-0546">Nucleotide metabolism</keyword>
<sequence length="170" mass="18668">MKIGIGSTNLAKIEAVQRVFSENDEIISVRVPSGVSDQPFSDEETIEGAIQRAKKALETTNADLGIGLEGGVTETPYGLMLCNWGALYSKTDHSPIIAGGARILLPDEISERLRTGEELGPIMDDYCMRENIRHHEGAIGIFTNGLITRGEMFSHVVRMLKGQFIYRMNG</sequence>
<dbReference type="EC" id="3.6.1.73" evidence="9"/>
<dbReference type="PANTHER" id="PTHR34699">
    <property type="match status" value="1"/>
</dbReference>
<evidence type="ECO:0000256" key="6">
    <source>
        <dbReference type="ARBA" id="ARBA00022842"/>
    </source>
</evidence>
<keyword evidence="4" id="KW-0547">Nucleotide-binding</keyword>